<comment type="caution">
    <text evidence="4">The sequence shown here is derived from an EMBL/GenBank/DDBJ whole genome shotgun (WGS) entry which is preliminary data.</text>
</comment>
<dbReference type="Pfam" id="PF00072">
    <property type="entry name" value="Response_reg"/>
    <property type="match status" value="1"/>
</dbReference>
<dbReference type="Gene3D" id="3.40.50.2300">
    <property type="match status" value="1"/>
</dbReference>
<sequence>MADPETILLVEDDPDIREIVALSLEALGGFSVVSCSDGEEALRELRHCRPDLVLLDWMMPGMNGGETLAAMRREELLGDTPVAFMTAKTRPHEVERIMELGACAVITKPFDPTALARQVRGLIGQAEGGFGEPG</sequence>
<dbReference type="PROSITE" id="PS50110">
    <property type="entry name" value="RESPONSE_REGULATORY"/>
    <property type="match status" value="1"/>
</dbReference>
<evidence type="ECO:0000313" key="5">
    <source>
        <dbReference type="Proteomes" id="UP000245390"/>
    </source>
</evidence>
<protein>
    <submittedName>
        <fullName evidence="4">Response regulator receiver domain-containing protein</fullName>
    </submittedName>
</protein>
<keyword evidence="5" id="KW-1185">Reference proteome</keyword>
<dbReference type="KEGG" id="salo:EF888_19940"/>
<proteinExistence type="predicted"/>
<name>A0A316G215_9RHOB</name>
<dbReference type="PANTHER" id="PTHR44591">
    <property type="entry name" value="STRESS RESPONSE REGULATOR PROTEIN 1"/>
    <property type="match status" value="1"/>
</dbReference>
<evidence type="ECO:0000259" key="3">
    <source>
        <dbReference type="PROSITE" id="PS50110"/>
    </source>
</evidence>
<evidence type="ECO:0000313" key="4">
    <source>
        <dbReference type="EMBL" id="PWK54984.1"/>
    </source>
</evidence>
<dbReference type="InterPro" id="IPR001789">
    <property type="entry name" value="Sig_transdc_resp-reg_receiver"/>
</dbReference>
<feature type="modified residue" description="4-aspartylphosphate" evidence="2">
    <location>
        <position position="56"/>
    </location>
</feature>
<dbReference type="SMART" id="SM00448">
    <property type="entry name" value="REC"/>
    <property type="match status" value="1"/>
</dbReference>
<feature type="domain" description="Response regulatory" evidence="3">
    <location>
        <begin position="6"/>
        <end position="123"/>
    </location>
</feature>
<dbReference type="OrthoDB" id="9800897at2"/>
<dbReference type="EMBL" id="QGGV01000009">
    <property type="protein sequence ID" value="PWK54984.1"/>
    <property type="molecule type" value="Genomic_DNA"/>
</dbReference>
<reference evidence="4 5" key="1">
    <citation type="submission" date="2018-05" db="EMBL/GenBank/DDBJ databases">
        <title>Genomic Encyclopedia of Type Strains, Phase IV (KMG-IV): sequencing the most valuable type-strain genomes for metagenomic binning, comparative biology and taxonomic classification.</title>
        <authorList>
            <person name="Goeker M."/>
        </authorList>
    </citation>
    <scope>NUCLEOTIDE SEQUENCE [LARGE SCALE GENOMIC DNA]</scope>
    <source>
        <strain evidence="4 5">DSM 103371</strain>
    </source>
</reference>
<keyword evidence="1 2" id="KW-0597">Phosphoprotein</keyword>
<dbReference type="GO" id="GO:0000160">
    <property type="term" value="P:phosphorelay signal transduction system"/>
    <property type="evidence" value="ECO:0007669"/>
    <property type="project" value="InterPro"/>
</dbReference>
<dbReference type="Proteomes" id="UP000245390">
    <property type="component" value="Unassembled WGS sequence"/>
</dbReference>
<dbReference type="SUPFAM" id="SSF52172">
    <property type="entry name" value="CheY-like"/>
    <property type="match status" value="1"/>
</dbReference>
<gene>
    <name evidence="4" type="ORF">C8D95_10971</name>
</gene>
<evidence type="ECO:0000256" key="2">
    <source>
        <dbReference type="PROSITE-ProRule" id="PRU00169"/>
    </source>
</evidence>
<dbReference type="AlphaFoldDB" id="A0A316G215"/>
<accession>A0A316G215</accession>
<dbReference type="PANTHER" id="PTHR44591:SF3">
    <property type="entry name" value="RESPONSE REGULATORY DOMAIN-CONTAINING PROTEIN"/>
    <property type="match status" value="1"/>
</dbReference>
<dbReference type="RefSeq" id="WP_109760391.1">
    <property type="nucleotide sequence ID" value="NZ_CP034588.1"/>
</dbReference>
<dbReference type="InterPro" id="IPR011006">
    <property type="entry name" value="CheY-like_superfamily"/>
</dbReference>
<organism evidence="4 5">
    <name type="scientific">Silicimonas algicola</name>
    <dbReference type="NCBI Taxonomy" id="1826607"/>
    <lineage>
        <taxon>Bacteria</taxon>
        <taxon>Pseudomonadati</taxon>
        <taxon>Pseudomonadota</taxon>
        <taxon>Alphaproteobacteria</taxon>
        <taxon>Rhodobacterales</taxon>
        <taxon>Paracoccaceae</taxon>
    </lineage>
</organism>
<dbReference type="InterPro" id="IPR050595">
    <property type="entry name" value="Bact_response_regulator"/>
</dbReference>
<evidence type="ECO:0000256" key="1">
    <source>
        <dbReference type="ARBA" id="ARBA00022553"/>
    </source>
</evidence>